<accession>A0A2V4N8R2</accession>
<protein>
    <submittedName>
        <fullName evidence="3">Glycosyltransferase</fullName>
    </submittedName>
</protein>
<dbReference type="PANTHER" id="PTHR34136">
    <property type="match status" value="1"/>
</dbReference>
<reference evidence="3 4" key="1">
    <citation type="submission" date="2018-05" db="EMBL/GenBank/DDBJ databases">
        <title>Oceanovita maritima gen. nov., sp. nov., a marine bacterium in the family Rhodobacteraceae isolated from surface seawater of Lundu port Xiamen, China.</title>
        <authorList>
            <person name="Hetharua B.H."/>
            <person name="Min D."/>
            <person name="Liao H."/>
            <person name="Tian Y."/>
        </authorList>
    </citation>
    <scope>NUCLEOTIDE SEQUENCE [LARGE SCALE GENOMIC DNA]</scope>
    <source>
        <strain evidence="3 4">FSX-11</strain>
    </source>
</reference>
<dbReference type="CDD" id="cd06533">
    <property type="entry name" value="Glyco_transf_WecG_TagA"/>
    <property type="match status" value="1"/>
</dbReference>
<dbReference type="NCBIfam" id="TIGR00696">
    <property type="entry name" value="wecG_tagA_cpsF"/>
    <property type="match status" value="1"/>
</dbReference>
<organism evidence="3 4">
    <name type="scientific">Litorivita pollutaquae</name>
    <dbReference type="NCBI Taxonomy" id="2200892"/>
    <lineage>
        <taxon>Bacteria</taxon>
        <taxon>Pseudomonadati</taxon>
        <taxon>Pseudomonadota</taxon>
        <taxon>Alphaproteobacteria</taxon>
        <taxon>Rhodobacterales</taxon>
        <taxon>Paracoccaceae</taxon>
        <taxon>Litorivita</taxon>
    </lineage>
</organism>
<evidence type="ECO:0000313" key="3">
    <source>
        <dbReference type="EMBL" id="PYC46413.1"/>
    </source>
</evidence>
<dbReference type="InterPro" id="IPR004629">
    <property type="entry name" value="WecG_TagA_CpsF"/>
</dbReference>
<dbReference type="OrthoDB" id="9771846at2"/>
<proteinExistence type="predicted"/>
<evidence type="ECO:0000313" key="4">
    <source>
        <dbReference type="Proteomes" id="UP000248012"/>
    </source>
</evidence>
<name>A0A2V4N8R2_9RHOB</name>
<dbReference type="Pfam" id="PF03808">
    <property type="entry name" value="Glyco_tran_WecG"/>
    <property type="match status" value="1"/>
</dbReference>
<keyword evidence="1" id="KW-0328">Glycosyltransferase</keyword>
<dbReference type="GO" id="GO:0016758">
    <property type="term" value="F:hexosyltransferase activity"/>
    <property type="evidence" value="ECO:0007669"/>
    <property type="project" value="TreeGrafter"/>
</dbReference>
<gene>
    <name evidence="3" type="ORF">DI396_15560</name>
</gene>
<evidence type="ECO:0000256" key="2">
    <source>
        <dbReference type="ARBA" id="ARBA00022679"/>
    </source>
</evidence>
<dbReference type="EMBL" id="QFVT01000014">
    <property type="protein sequence ID" value="PYC46413.1"/>
    <property type="molecule type" value="Genomic_DNA"/>
</dbReference>
<keyword evidence="4" id="KW-1185">Reference proteome</keyword>
<comment type="caution">
    <text evidence="3">The sequence shown here is derived from an EMBL/GenBank/DDBJ whole genome shotgun (WGS) entry which is preliminary data.</text>
</comment>
<evidence type="ECO:0000256" key="1">
    <source>
        <dbReference type="ARBA" id="ARBA00022676"/>
    </source>
</evidence>
<dbReference type="PANTHER" id="PTHR34136:SF1">
    <property type="entry name" value="UDP-N-ACETYL-D-MANNOSAMINURONIC ACID TRANSFERASE"/>
    <property type="match status" value="1"/>
</dbReference>
<dbReference type="Proteomes" id="UP000248012">
    <property type="component" value="Unassembled WGS sequence"/>
</dbReference>
<dbReference type="AlphaFoldDB" id="A0A2V4N8R2"/>
<sequence>MTPMQATASQDPAAPASTLFMGIEFTVDTPADWRARILSFGRGAFAYVVTPNVDHVVQLNKHPELRGIYTGADWLMCDSRILNRLARMSGLDLRPYPGSDLTRDLLEDAGARGKEIAVIGPDDAAFADLAALYPDLALTHIAAPMMTRGSAEWQATLEAAEAARFDILLICISFPKQEYFAADLKTRGTARGIALCVGASVDFLTGRQNRAPRFMRDNGLEWLHRLGSNPRRMFRRYVIDGPRIFRLYLKQKP</sequence>
<keyword evidence="2 3" id="KW-0808">Transferase</keyword>